<dbReference type="Proteomes" id="UP001154078">
    <property type="component" value="Chromosome 1"/>
</dbReference>
<sequence>MASSRYDLREKLFMLGDVEAHILGNELPTQKQVLKVLLFNTRKLKLPLRQSATPDDMLRELEPEKLEFLSNQRTPQQTGFIGNIETVMDSLTSEDLNRIVEERLNAQRQTESSNIDPMVQLVGSSDSNPTDSQGSSYSAEMAIAGPSNPKRSRGTINVFENEKLVSTLDKCRVSERDASRLVCAVAEALNVDTNTLTLSKSAINVCRKKIREKLADKIKKHLTETPLHATVLHWDGKLIQELSKSKKVDRLPIIISDGEVEKILAIPPLENGTGLAQATAINEVLQDWGLSEAIKALCCDTTASNLGVRKGAAKQLELMLSTDLLYLPCRHHIFEIVLSGIYDGEMESSTAPSIQMFKNFQSEWKNINQQNYLPGTEDKRVAAILEKHADAIEEFIKEQLNSKKQPRDDYRELLLLSLFFMNRLPREQIKFYKPGAVSRARWMAIYCLKIFLFRDQFCLTDVQLKSITEICLFIVIVYIRAWYTAPLSTSAPNNDLKFVQALFNYEEINVNVSKIARKKNCAHLWYLSPEAVSIAFFDEQIPEDIKKKMVENLRIDTASENDFSEIVLPKKIRQQRLATPLVNVIRSQPEFSAVASAVISLRSPFRSSEFIMNSAKSTSTKKRKYMGEYIRYGFAVMVKDGVDCPQCVLCYDVLSIDAMRPTRLQRHLSTKHGALKEKPKKFFQAKVQNLKRMKLDNTGEFSQVNQKVVEASYEFALLIAKEKKPHTLGETLIKPCLLKAADVLLDSRSKTKLSQISLSNNTVKRRTHEMAEDIKLQTVETFRKSPFFAIQCEESTDIAQCCQLMVYVRFIYDGAITEEILFSQEMKTTSKAADVMNAISEFFEKYNILWEKLVGVCTDGAPSMLGSRSGFVTLLKNKNPNITGIHCVIHRQALAAKTLSNSFNEALNIAIKVVSRHYFIKNSALNTRLFETLCSDLGSEHKKLLFNTEVRWLSKGNMLSRLFDLRAEVQQFLRQQKKEQILEAFADENFQIK</sequence>
<evidence type="ECO:0008006" key="4">
    <source>
        <dbReference type="Google" id="ProtNLM"/>
    </source>
</evidence>
<dbReference type="OrthoDB" id="6580598at2759"/>
<keyword evidence="3" id="KW-1185">Reference proteome</keyword>
<dbReference type="AlphaFoldDB" id="A0A9P0ATM3"/>
<feature type="region of interest" description="Disordered" evidence="1">
    <location>
        <begin position="124"/>
        <end position="154"/>
    </location>
</feature>
<dbReference type="PANTHER" id="PTHR45913">
    <property type="entry name" value="EPM2A-INTERACTING PROTEIN 1"/>
    <property type="match status" value="1"/>
</dbReference>
<evidence type="ECO:0000256" key="1">
    <source>
        <dbReference type="SAM" id="MobiDB-lite"/>
    </source>
</evidence>
<proteinExistence type="predicted"/>
<name>A0A9P0ATM3_BRAAE</name>
<dbReference type="SUPFAM" id="SSF53098">
    <property type="entry name" value="Ribonuclease H-like"/>
    <property type="match status" value="1"/>
</dbReference>
<dbReference type="EMBL" id="OV121132">
    <property type="protein sequence ID" value="CAH0546966.1"/>
    <property type="molecule type" value="Genomic_DNA"/>
</dbReference>
<feature type="compositionally biased region" description="Polar residues" evidence="1">
    <location>
        <begin position="124"/>
        <end position="138"/>
    </location>
</feature>
<accession>A0A9P0ATM3</accession>
<organism evidence="2 3">
    <name type="scientific">Brassicogethes aeneus</name>
    <name type="common">Rape pollen beetle</name>
    <name type="synonym">Meligethes aeneus</name>
    <dbReference type="NCBI Taxonomy" id="1431903"/>
    <lineage>
        <taxon>Eukaryota</taxon>
        <taxon>Metazoa</taxon>
        <taxon>Ecdysozoa</taxon>
        <taxon>Arthropoda</taxon>
        <taxon>Hexapoda</taxon>
        <taxon>Insecta</taxon>
        <taxon>Pterygota</taxon>
        <taxon>Neoptera</taxon>
        <taxon>Endopterygota</taxon>
        <taxon>Coleoptera</taxon>
        <taxon>Polyphaga</taxon>
        <taxon>Cucujiformia</taxon>
        <taxon>Nitidulidae</taxon>
        <taxon>Meligethinae</taxon>
        <taxon>Brassicogethes</taxon>
    </lineage>
</organism>
<protein>
    <recommendedName>
        <fullName evidence="4">SCAN domain-containing protein 3</fullName>
    </recommendedName>
</protein>
<gene>
    <name evidence="2" type="ORF">MELIAE_LOCUS1038</name>
</gene>
<reference evidence="2" key="1">
    <citation type="submission" date="2021-12" db="EMBL/GenBank/DDBJ databases">
        <authorList>
            <person name="King R."/>
        </authorList>
    </citation>
    <scope>NUCLEOTIDE SEQUENCE</scope>
</reference>
<evidence type="ECO:0000313" key="2">
    <source>
        <dbReference type="EMBL" id="CAH0546966.1"/>
    </source>
</evidence>
<evidence type="ECO:0000313" key="3">
    <source>
        <dbReference type="Proteomes" id="UP001154078"/>
    </source>
</evidence>
<dbReference type="PANTHER" id="PTHR45913:SF22">
    <property type="entry name" value="SCAN BOX DOMAIN-CONTAINING PROTEIN"/>
    <property type="match status" value="1"/>
</dbReference>
<dbReference type="InterPro" id="IPR012337">
    <property type="entry name" value="RNaseH-like_sf"/>
</dbReference>